<keyword evidence="9 18" id="KW-0999">Mitochondrion inner membrane</keyword>
<keyword evidence="15 18" id="KW-0496">Mitochondrion</keyword>
<gene>
    <name evidence="20" type="primary">ND2</name>
</gene>
<evidence type="ECO:0000256" key="17">
    <source>
        <dbReference type="ARBA" id="ARBA00049551"/>
    </source>
</evidence>
<dbReference type="PANTHER" id="PTHR46552">
    <property type="entry name" value="NADH-UBIQUINONE OXIDOREDUCTASE CHAIN 2"/>
    <property type="match status" value="1"/>
</dbReference>
<keyword evidence="10 18" id="KW-1278">Translocase</keyword>
<organism evidence="20">
    <name type="scientific">Nicrophorus nepalensis</name>
    <name type="common">Burying beetle</name>
    <dbReference type="NCBI Taxonomy" id="307049"/>
    <lineage>
        <taxon>Eukaryota</taxon>
        <taxon>Metazoa</taxon>
        <taxon>Ecdysozoa</taxon>
        <taxon>Arthropoda</taxon>
        <taxon>Hexapoda</taxon>
        <taxon>Insecta</taxon>
        <taxon>Pterygota</taxon>
        <taxon>Neoptera</taxon>
        <taxon>Endopterygota</taxon>
        <taxon>Coleoptera</taxon>
        <taxon>Polyphaga</taxon>
        <taxon>Staphyliniformia</taxon>
        <taxon>Silphidae</taxon>
        <taxon>Nicrophorinae</taxon>
        <taxon>Nicrophorus</taxon>
    </lineage>
</organism>
<evidence type="ECO:0000256" key="15">
    <source>
        <dbReference type="ARBA" id="ARBA00023128"/>
    </source>
</evidence>
<keyword evidence="13 18" id="KW-0520">NAD</keyword>
<evidence type="ECO:0000256" key="13">
    <source>
        <dbReference type="ARBA" id="ARBA00023027"/>
    </source>
</evidence>
<comment type="subcellular location">
    <subcellularLocation>
        <location evidence="2 18">Mitochondrion inner membrane</location>
        <topology evidence="2 18">Multi-pass membrane protein</topology>
    </subcellularLocation>
</comment>
<comment type="function">
    <text evidence="1">Core subunit of the mitochondrial membrane respiratory chain NADH dehydrogenase (Complex I) that is believed to belong to the minimal assembly required for catalysis. Complex I functions in the transfer of electrons from NADH to the respiratory chain. The immediate electron acceptor for the enzyme is believed to be ubiquinone.</text>
</comment>
<dbReference type="EMBL" id="MW365941">
    <property type="protein sequence ID" value="QTG39878.1"/>
    <property type="molecule type" value="Genomic_DNA"/>
</dbReference>
<protein>
    <recommendedName>
        <fullName evidence="5 18">NADH-ubiquinone oxidoreductase chain 2</fullName>
        <ecNumber evidence="4 18">7.1.1.2</ecNumber>
    </recommendedName>
</protein>
<evidence type="ECO:0000256" key="10">
    <source>
        <dbReference type="ARBA" id="ARBA00022967"/>
    </source>
</evidence>
<evidence type="ECO:0000256" key="1">
    <source>
        <dbReference type="ARBA" id="ARBA00003257"/>
    </source>
</evidence>
<evidence type="ECO:0000256" key="4">
    <source>
        <dbReference type="ARBA" id="ARBA00012944"/>
    </source>
</evidence>
<proteinExistence type="inferred from homology"/>
<evidence type="ECO:0000256" key="7">
    <source>
        <dbReference type="ARBA" id="ARBA00022660"/>
    </source>
</evidence>
<dbReference type="PANTHER" id="PTHR46552:SF1">
    <property type="entry name" value="NADH-UBIQUINONE OXIDOREDUCTASE CHAIN 2"/>
    <property type="match status" value="1"/>
</dbReference>
<dbReference type="EC" id="7.1.1.2" evidence="4 18"/>
<keyword evidence="11 18" id="KW-0249">Electron transport</keyword>
<evidence type="ECO:0000256" key="9">
    <source>
        <dbReference type="ARBA" id="ARBA00022792"/>
    </source>
</evidence>
<evidence type="ECO:0000256" key="8">
    <source>
        <dbReference type="ARBA" id="ARBA00022692"/>
    </source>
</evidence>
<reference evidence="20" key="1">
    <citation type="submission" date="2020-12" db="EMBL/GenBank/DDBJ databases">
        <title>Complete mitochondrial genome of Nicrophorus nepalensis (Coleoptera: Silphidae).</title>
        <authorList>
            <person name="Cai Y."/>
        </authorList>
    </citation>
    <scope>NUCLEOTIDE SEQUENCE</scope>
</reference>
<geneLocation type="mitochondrion" evidence="20"/>
<dbReference type="InterPro" id="IPR050175">
    <property type="entry name" value="Complex_I_Subunit_2"/>
</dbReference>
<feature type="transmembrane region" description="Helical" evidence="18">
    <location>
        <begin position="231"/>
        <end position="251"/>
    </location>
</feature>
<evidence type="ECO:0000256" key="11">
    <source>
        <dbReference type="ARBA" id="ARBA00022982"/>
    </source>
</evidence>
<keyword evidence="7 18" id="KW-0679">Respiratory chain</keyword>
<evidence type="ECO:0000256" key="14">
    <source>
        <dbReference type="ARBA" id="ARBA00023075"/>
    </source>
</evidence>
<dbReference type="PRINTS" id="PR01436">
    <property type="entry name" value="NADHDHGNASE2"/>
</dbReference>
<name>A0A8A5RBU8_NICNE</name>
<evidence type="ECO:0000256" key="16">
    <source>
        <dbReference type="ARBA" id="ARBA00023136"/>
    </source>
</evidence>
<dbReference type="Pfam" id="PF00361">
    <property type="entry name" value="Proton_antipo_M"/>
    <property type="match status" value="1"/>
</dbReference>
<comment type="function">
    <text evidence="18">Core subunit of the mitochondrial membrane respiratory chain NADH dehydrogenase (Complex I) which catalyzes electron transfer from NADH through the respiratory chain, using ubiquinone as an electron acceptor. Essential for the catalytic activity and assembly of complex I.</text>
</comment>
<comment type="catalytic activity">
    <reaction evidence="17 18">
        <text>a ubiquinone + NADH + 5 H(+)(in) = a ubiquinol + NAD(+) + 4 H(+)(out)</text>
        <dbReference type="Rhea" id="RHEA:29091"/>
        <dbReference type="Rhea" id="RHEA-COMP:9565"/>
        <dbReference type="Rhea" id="RHEA-COMP:9566"/>
        <dbReference type="ChEBI" id="CHEBI:15378"/>
        <dbReference type="ChEBI" id="CHEBI:16389"/>
        <dbReference type="ChEBI" id="CHEBI:17976"/>
        <dbReference type="ChEBI" id="CHEBI:57540"/>
        <dbReference type="ChEBI" id="CHEBI:57945"/>
        <dbReference type="EC" id="7.1.1.2"/>
    </reaction>
</comment>
<dbReference type="GO" id="GO:0008137">
    <property type="term" value="F:NADH dehydrogenase (ubiquinone) activity"/>
    <property type="evidence" value="ECO:0007669"/>
    <property type="project" value="UniProtKB-EC"/>
</dbReference>
<keyword evidence="14 18" id="KW-0830">Ubiquinone</keyword>
<accession>A0A8A5RBU8</accession>
<evidence type="ECO:0000256" key="6">
    <source>
        <dbReference type="ARBA" id="ARBA00022448"/>
    </source>
</evidence>
<feature type="transmembrane region" description="Helical" evidence="18">
    <location>
        <begin position="83"/>
        <end position="106"/>
    </location>
</feature>
<keyword evidence="8 18" id="KW-0812">Transmembrane</keyword>
<keyword evidence="16 18" id="KW-0472">Membrane</keyword>
<dbReference type="InterPro" id="IPR003917">
    <property type="entry name" value="NADH_UbQ_OxRdtase_chain2"/>
</dbReference>
<evidence type="ECO:0000256" key="2">
    <source>
        <dbReference type="ARBA" id="ARBA00004448"/>
    </source>
</evidence>
<comment type="similarity">
    <text evidence="3 18">Belongs to the complex I subunit 2 family.</text>
</comment>
<feature type="transmembrane region" description="Helical" evidence="18">
    <location>
        <begin position="303"/>
        <end position="326"/>
    </location>
</feature>
<feature type="domain" description="NADH:quinone oxidoreductase/Mrp antiporter transmembrane" evidence="19">
    <location>
        <begin position="23"/>
        <end position="278"/>
    </location>
</feature>
<sequence length="329" mass="37986">MMKYYNLLFSSTLIISTLISISSNSWMGMWLGLEINLLSIIPLMNSSKNPLSAEASIKYFSSQALASIILLFSIIFMSQNMNYLMILIFNSSLLTKLGSAPFHFWFPEVMEGLSWINCMIMLTWQKISPMVIISYNFNSNLFYFCIIVSNMLISGLMGINQVSLRKIMAYSSINHIGWMLSSLYFMDTIWSMYFLIYSTMTVMIVSIFWKMSFFYVKQLITFSKNKVSNKLFLSMNFLSLGGLPPFIGFLPKWATIQSIIMNQLYLMAFIMVISTLVTLYFYIKLMLNFLSINLKTLKFHAPIVQNMTFSLNFIFVSLISLLTLSINLF</sequence>
<dbReference type="GO" id="GO:0005743">
    <property type="term" value="C:mitochondrial inner membrane"/>
    <property type="evidence" value="ECO:0007669"/>
    <property type="project" value="UniProtKB-SubCell"/>
</dbReference>
<feature type="transmembrane region" description="Helical" evidence="18">
    <location>
        <begin position="113"/>
        <end position="135"/>
    </location>
</feature>
<evidence type="ECO:0000256" key="5">
    <source>
        <dbReference type="ARBA" id="ARBA00021008"/>
    </source>
</evidence>
<evidence type="ECO:0000259" key="19">
    <source>
        <dbReference type="Pfam" id="PF00361"/>
    </source>
</evidence>
<dbReference type="GO" id="GO:0006120">
    <property type="term" value="P:mitochondrial electron transport, NADH to ubiquinone"/>
    <property type="evidence" value="ECO:0007669"/>
    <property type="project" value="InterPro"/>
</dbReference>
<evidence type="ECO:0000256" key="18">
    <source>
        <dbReference type="RuleBase" id="RU003403"/>
    </source>
</evidence>
<evidence type="ECO:0000313" key="20">
    <source>
        <dbReference type="EMBL" id="QTG39878.1"/>
    </source>
</evidence>
<evidence type="ECO:0000256" key="3">
    <source>
        <dbReference type="ARBA" id="ARBA00007012"/>
    </source>
</evidence>
<dbReference type="AlphaFoldDB" id="A0A8A5RBU8"/>
<feature type="transmembrane region" description="Helical" evidence="18">
    <location>
        <begin position="141"/>
        <end position="160"/>
    </location>
</feature>
<feature type="transmembrane region" description="Helical" evidence="18">
    <location>
        <begin position="192"/>
        <end position="211"/>
    </location>
</feature>
<dbReference type="CTD" id="4536"/>
<dbReference type="GeneID" id="69239091"/>
<dbReference type="RefSeq" id="YP_010240646.1">
    <property type="nucleotide sequence ID" value="NC_059900.1"/>
</dbReference>
<keyword evidence="6" id="KW-0813">Transport</keyword>
<feature type="transmembrane region" description="Helical" evidence="18">
    <location>
        <begin position="263"/>
        <end position="283"/>
    </location>
</feature>
<dbReference type="InterPro" id="IPR001750">
    <property type="entry name" value="ND/Mrp_TM"/>
</dbReference>
<feature type="transmembrane region" description="Helical" evidence="18">
    <location>
        <begin position="59"/>
        <end position="77"/>
    </location>
</feature>
<keyword evidence="12 18" id="KW-1133">Transmembrane helix</keyword>
<evidence type="ECO:0000256" key="12">
    <source>
        <dbReference type="ARBA" id="ARBA00022989"/>
    </source>
</evidence>